<evidence type="ECO:0000313" key="1">
    <source>
        <dbReference type="EMBL" id="MCW3786624.1"/>
    </source>
</evidence>
<gene>
    <name evidence="1" type="ORF">OM075_09105</name>
</gene>
<dbReference type="Pfam" id="PF03692">
    <property type="entry name" value="CxxCxxCC"/>
    <property type="match status" value="1"/>
</dbReference>
<keyword evidence="2" id="KW-1185">Reference proteome</keyword>
<accession>A0AAE3M4A8</accession>
<dbReference type="AlphaFoldDB" id="A0AAE3M4A8"/>
<comment type="caution">
    <text evidence="1">The sequence shown here is derived from an EMBL/GenBank/DDBJ whole genome shotgun (WGS) entry which is preliminary data.</text>
</comment>
<dbReference type="EMBL" id="JAPDPJ010000016">
    <property type="protein sequence ID" value="MCW3786624.1"/>
    <property type="molecule type" value="Genomic_DNA"/>
</dbReference>
<dbReference type="RefSeq" id="WP_301190188.1">
    <property type="nucleotide sequence ID" value="NZ_JAPDPJ010000016.1"/>
</dbReference>
<dbReference type="Proteomes" id="UP001209229">
    <property type="component" value="Unassembled WGS sequence"/>
</dbReference>
<protein>
    <submittedName>
        <fullName evidence="1">YkgJ family cysteine cluster protein</fullName>
    </submittedName>
</protein>
<evidence type="ECO:0000313" key="2">
    <source>
        <dbReference type="Proteomes" id="UP001209229"/>
    </source>
</evidence>
<organism evidence="1 2">
    <name type="scientific">Plebeiibacterium sediminum</name>
    <dbReference type="NCBI Taxonomy" id="2992112"/>
    <lineage>
        <taxon>Bacteria</taxon>
        <taxon>Pseudomonadati</taxon>
        <taxon>Bacteroidota</taxon>
        <taxon>Bacteroidia</taxon>
        <taxon>Marinilabiliales</taxon>
        <taxon>Marinilabiliaceae</taxon>
        <taxon>Plebeiibacterium</taxon>
    </lineage>
</organism>
<dbReference type="InterPro" id="IPR005358">
    <property type="entry name" value="Puta_zinc/iron-chelating_dom"/>
</dbReference>
<reference evidence="1" key="1">
    <citation type="submission" date="2022-10" db="EMBL/GenBank/DDBJ databases">
        <authorList>
            <person name="Yu W.X."/>
        </authorList>
    </citation>
    <scope>NUCLEOTIDE SEQUENCE</scope>
    <source>
        <strain evidence="1">AAT</strain>
    </source>
</reference>
<sequence>MQFDLDLERIEKAAQNKFEENRMFFEYLKTQDSAAIDKMVHQINDCVSTEIKCVECGNCCHHIRPAASEQDLIVFVEPEQVQKVMYEPSIQCMHQKDKKCMIYLVRPQVCRSFPYLHLDGFVERSSGMIQNTEICPIVYYVLEELKNELSWTYNK</sequence>
<name>A0AAE3M4A8_9BACT</name>
<proteinExistence type="predicted"/>